<proteinExistence type="predicted"/>
<dbReference type="EMBL" id="FNGO01000021">
    <property type="protein sequence ID" value="SDM21240.1"/>
    <property type="molecule type" value="Genomic_DNA"/>
</dbReference>
<sequence length="499" mass="54712">MSVVFNRRKGTTTAYDQAVIDLLEEIGLTVDIIDDDGFSGYDFSDTDLVVIGAPDYDFVSSHTSESIITGLECHVISFCRGVSRNALDISDGSSSTYVSSFTVVDNTHPIMQSLGWESGSFNLGPEMRTHRVTSLAGDTTLIMNNDSSGIAGLAERVVNGASKMHFGYHGADNFSQEGEDLFLEILDYLELEGAGMLSVEAPGRVQILGDFQKYGVQAEVIRTVSGSWEANIALWQVLGGELAESTSLVYAAAVEGTVRLEPFLMNLSFARMHGADIKTTSSVKIKAGVIKSSARVYKLSELLGDGVLIIPPIALSQSRADVLVVSIGVPLLIEAEVARSRQVILDASFIKNILDNFSWNDEVLLIVQDSAGEAKYFRGVVRDIEDSDKFVDVEVFLADGILSERIIREDFAEDDIGIIAREIITKYCRPLTAENVNTQTGIEAPIKAEGRTPVQVLENMRRNFGINFYVDNVWDAHLYKEEQIITDENNPFVFVLGEE</sequence>
<evidence type="ECO:0000313" key="2">
    <source>
        <dbReference type="Proteomes" id="UP000199476"/>
    </source>
</evidence>
<gene>
    <name evidence="1" type="ORF">SAMN04488692_12146</name>
</gene>
<reference evidence="1 2" key="1">
    <citation type="submission" date="2016-10" db="EMBL/GenBank/DDBJ databases">
        <authorList>
            <person name="de Groot N.N."/>
        </authorList>
    </citation>
    <scope>NUCLEOTIDE SEQUENCE [LARGE SCALE GENOMIC DNA]</scope>
    <source>
        <strain evidence="1 2">SLAS-1</strain>
    </source>
</reference>
<evidence type="ECO:0000313" key="1">
    <source>
        <dbReference type="EMBL" id="SDM21240.1"/>
    </source>
</evidence>
<dbReference type="AlphaFoldDB" id="A0A1G9RDW1"/>
<protein>
    <submittedName>
        <fullName evidence="1">Uncharacterized protein</fullName>
    </submittedName>
</protein>
<organism evidence="1 2">
    <name type="scientific">Halarsenatibacter silvermanii</name>
    <dbReference type="NCBI Taxonomy" id="321763"/>
    <lineage>
        <taxon>Bacteria</taxon>
        <taxon>Bacillati</taxon>
        <taxon>Bacillota</taxon>
        <taxon>Clostridia</taxon>
        <taxon>Halanaerobiales</taxon>
        <taxon>Halarsenatibacteraceae</taxon>
        <taxon>Halarsenatibacter</taxon>
    </lineage>
</organism>
<dbReference type="RefSeq" id="WP_089761389.1">
    <property type="nucleotide sequence ID" value="NZ_FNGO01000021.1"/>
</dbReference>
<keyword evidence="2" id="KW-1185">Reference proteome</keyword>
<accession>A0A1G9RDW1</accession>
<name>A0A1G9RDW1_9FIRM</name>
<dbReference type="Proteomes" id="UP000199476">
    <property type="component" value="Unassembled WGS sequence"/>
</dbReference>
<dbReference type="STRING" id="321763.SAMN04488692_12146"/>